<evidence type="ECO:0000313" key="1">
    <source>
        <dbReference type="EMBL" id="GAH63353.1"/>
    </source>
</evidence>
<comment type="caution">
    <text evidence="1">The sequence shown here is derived from an EMBL/GenBank/DDBJ whole genome shotgun (WGS) entry which is preliminary data.</text>
</comment>
<sequence>TAWENIVTLVDTGINAVLGIIRAVMLLITGDWQGAWEEIKLVAETIMLGIWTVIENTLNTILEFFGTTLDNALAAINGKIGDFIQAGKNIVQGVVDGIKAVGGKIKNALMGIAQSAWQAVQEFFGISSPSKLAIEMGENIAASLAMGVDKKSDKVLDSLEHLSMDMAATLAGTPSWAELIAREFMGNGKHGTGFVPGGPRGTLQDGLEAMAFDMNVMPSGKRGTGFVPPGRGGTLQDGGRGGGGDTVVNLHITAVLPGMGTFESGEIS</sequence>
<dbReference type="EMBL" id="BARU01027785">
    <property type="protein sequence ID" value="GAH63353.1"/>
    <property type="molecule type" value="Genomic_DNA"/>
</dbReference>
<organism evidence="1">
    <name type="scientific">marine sediment metagenome</name>
    <dbReference type="NCBI Taxonomy" id="412755"/>
    <lineage>
        <taxon>unclassified sequences</taxon>
        <taxon>metagenomes</taxon>
        <taxon>ecological metagenomes</taxon>
    </lineage>
</organism>
<feature type="non-terminal residue" evidence="1">
    <location>
        <position position="1"/>
    </location>
</feature>
<reference evidence="1" key="1">
    <citation type="journal article" date="2014" name="Front. Microbiol.">
        <title>High frequency of phylogenetically diverse reductive dehalogenase-homologous genes in deep subseafloor sedimentary metagenomes.</title>
        <authorList>
            <person name="Kawai M."/>
            <person name="Futagami T."/>
            <person name="Toyoda A."/>
            <person name="Takaki Y."/>
            <person name="Nishi S."/>
            <person name="Hori S."/>
            <person name="Arai W."/>
            <person name="Tsubouchi T."/>
            <person name="Morono Y."/>
            <person name="Uchiyama I."/>
            <person name="Ito T."/>
            <person name="Fujiyama A."/>
            <person name="Inagaki F."/>
            <person name="Takami H."/>
        </authorList>
    </citation>
    <scope>NUCLEOTIDE SEQUENCE</scope>
    <source>
        <strain evidence="1">Expedition CK06-06</strain>
    </source>
</reference>
<protein>
    <recommendedName>
        <fullName evidence="2">Phage tail tape measure protein domain-containing protein</fullName>
    </recommendedName>
</protein>
<accession>X1J0M4</accession>
<evidence type="ECO:0008006" key="2">
    <source>
        <dbReference type="Google" id="ProtNLM"/>
    </source>
</evidence>
<proteinExistence type="predicted"/>
<name>X1J0M4_9ZZZZ</name>
<gene>
    <name evidence="1" type="ORF">S03H2_44436</name>
</gene>
<feature type="non-terminal residue" evidence="1">
    <location>
        <position position="268"/>
    </location>
</feature>
<dbReference type="AlphaFoldDB" id="X1J0M4"/>